<evidence type="ECO:0000259" key="1">
    <source>
        <dbReference type="PROSITE" id="PS51390"/>
    </source>
</evidence>
<evidence type="ECO:0000313" key="3">
    <source>
        <dbReference type="Proteomes" id="UP000694393"/>
    </source>
</evidence>
<dbReference type="AlphaFoldDB" id="A0A8C8S785"/>
<dbReference type="SMART" id="SM00217">
    <property type="entry name" value="WAP"/>
    <property type="match status" value="1"/>
</dbReference>
<organism evidence="2 3">
    <name type="scientific">Pelusios castaneus</name>
    <name type="common">West African mud turtle</name>
    <dbReference type="NCBI Taxonomy" id="367368"/>
    <lineage>
        <taxon>Eukaryota</taxon>
        <taxon>Metazoa</taxon>
        <taxon>Chordata</taxon>
        <taxon>Craniata</taxon>
        <taxon>Vertebrata</taxon>
        <taxon>Euteleostomi</taxon>
        <taxon>Archelosauria</taxon>
        <taxon>Testudinata</taxon>
        <taxon>Testudines</taxon>
        <taxon>Pleurodira</taxon>
        <taxon>Pelomedusidae</taxon>
        <taxon>Pelusios</taxon>
    </lineage>
</organism>
<reference evidence="2" key="2">
    <citation type="submission" date="2025-09" db="UniProtKB">
        <authorList>
            <consortium name="Ensembl"/>
        </authorList>
    </citation>
    <scope>IDENTIFICATION</scope>
</reference>
<proteinExistence type="predicted"/>
<evidence type="ECO:0000313" key="2">
    <source>
        <dbReference type="Ensembl" id="ENSPCEP00000015489.1"/>
    </source>
</evidence>
<dbReference type="GO" id="GO:0030414">
    <property type="term" value="F:peptidase inhibitor activity"/>
    <property type="evidence" value="ECO:0007669"/>
    <property type="project" value="InterPro"/>
</dbReference>
<protein>
    <recommendedName>
        <fullName evidence="1">WAP domain-containing protein</fullName>
    </recommendedName>
</protein>
<dbReference type="Gene3D" id="4.10.75.10">
    <property type="entry name" value="Elafin-like"/>
    <property type="match status" value="1"/>
</dbReference>
<sequence length="117" mass="12359">MAGPCPDPFPHSQGARGAGSHVLSTTCQSRGFAHASQYLLLKSWGSCGLQTRGVTARGLFCAPGRPGFCPRPTGPGPCVERCRFDWQCPPGQKCCSNGCGHECRKPIFAWAPGGEPL</sequence>
<dbReference type="GO" id="GO:0005576">
    <property type="term" value="C:extracellular region"/>
    <property type="evidence" value="ECO:0007669"/>
    <property type="project" value="InterPro"/>
</dbReference>
<dbReference type="SUPFAM" id="SSF57256">
    <property type="entry name" value="Elafin-like"/>
    <property type="match status" value="1"/>
</dbReference>
<accession>A0A8C8S785</accession>
<dbReference type="PRINTS" id="PR00003">
    <property type="entry name" value="4DISULPHCORE"/>
</dbReference>
<dbReference type="InterPro" id="IPR036645">
    <property type="entry name" value="Elafin-like_sf"/>
</dbReference>
<name>A0A8C8S785_9SAUR</name>
<dbReference type="InterPro" id="IPR008197">
    <property type="entry name" value="WAP_dom"/>
</dbReference>
<dbReference type="Proteomes" id="UP000694393">
    <property type="component" value="Unplaced"/>
</dbReference>
<keyword evidence="3" id="KW-1185">Reference proteome</keyword>
<dbReference type="PROSITE" id="PS51390">
    <property type="entry name" value="WAP"/>
    <property type="match status" value="1"/>
</dbReference>
<dbReference type="CDD" id="cd00199">
    <property type="entry name" value="WAP"/>
    <property type="match status" value="1"/>
</dbReference>
<feature type="domain" description="WAP" evidence="1">
    <location>
        <begin position="62"/>
        <end position="107"/>
    </location>
</feature>
<dbReference type="Ensembl" id="ENSPCET00000016042.1">
    <property type="protein sequence ID" value="ENSPCEP00000015489.1"/>
    <property type="gene ID" value="ENSPCEG00000012222.1"/>
</dbReference>
<dbReference type="Pfam" id="PF00095">
    <property type="entry name" value="WAP"/>
    <property type="match status" value="1"/>
</dbReference>
<reference evidence="2" key="1">
    <citation type="submission" date="2025-08" db="UniProtKB">
        <authorList>
            <consortium name="Ensembl"/>
        </authorList>
    </citation>
    <scope>IDENTIFICATION</scope>
</reference>